<name>A0A1J5PFC4_9ZZZZ</name>
<keyword evidence="1" id="KW-0732">Signal</keyword>
<organism evidence="3">
    <name type="scientific">mine drainage metagenome</name>
    <dbReference type="NCBI Taxonomy" id="410659"/>
    <lineage>
        <taxon>unclassified sequences</taxon>
        <taxon>metagenomes</taxon>
        <taxon>ecological metagenomes</taxon>
    </lineage>
</organism>
<dbReference type="GO" id="GO:0005975">
    <property type="term" value="P:carbohydrate metabolic process"/>
    <property type="evidence" value="ECO:0007669"/>
    <property type="project" value="InterPro"/>
</dbReference>
<feature type="domain" description="NodB homology" evidence="2">
    <location>
        <begin position="29"/>
        <end position="204"/>
    </location>
</feature>
<dbReference type="SUPFAM" id="SSF88713">
    <property type="entry name" value="Glycoside hydrolase/deacetylase"/>
    <property type="match status" value="1"/>
</dbReference>
<dbReference type="InterPro" id="IPR002509">
    <property type="entry name" value="NODB_dom"/>
</dbReference>
<dbReference type="EMBL" id="MLJW01008541">
    <property type="protein sequence ID" value="OIQ63955.1"/>
    <property type="molecule type" value="Genomic_DNA"/>
</dbReference>
<keyword evidence="3" id="KW-0378">Hydrolase</keyword>
<dbReference type="InterPro" id="IPR011330">
    <property type="entry name" value="Glyco_hydro/deAcase_b/a-brl"/>
</dbReference>
<dbReference type="Gene3D" id="3.20.20.370">
    <property type="entry name" value="Glycoside hydrolase/deacetylase"/>
    <property type="match status" value="1"/>
</dbReference>
<sequence length="204" mass="23194">MLRELGCTVIPLSLLVDYLLGRRADLPPKAVVITADDGHITQFTEMRPVLERARLPVTLFIYPSAISYAAYAMTWDQLRQLHADPLVEVAGHTYWHPNFKHERKQQTPADYAKFVHMQLVKSKAVLEQRLGAIRPYLAWPFGIYDQELMDAAAAAGYEAAFTLDAKFATRALPMQAQPRYLMVDSVSEAMLERLLKRNMNRSST</sequence>
<dbReference type="EC" id="3.5.1.-" evidence="3"/>
<proteinExistence type="predicted"/>
<gene>
    <name evidence="3" type="primary">pgaB</name>
    <name evidence="3" type="ORF">GALL_544980</name>
</gene>
<evidence type="ECO:0000313" key="3">
    <source>
        <dbReference type="EMBL" id="OIQ63955.1"/>
    </source>
</evidence>
<comment type="caution">
    <text evidence="3">The sequence shown here is derived from an EMBL/GenBank/DDBJ whole genome shotgun (WGS) entry which is preliminary data.</text>
</comment>
<dbReference type="Pfam" id="PF01522">
    <property type="entry name" value="Polysacc_deac_1"/>
    <property type="match status" value="1"/>
</dbReference>
<dbReference type="AlphaFoldDB" id="A0A1J5PFC4"/>
<accession>A0A1J5PFC4</accession>
<dbReference type="PANTHER" id="PTHR34216">
    <property type="match status" value="1"/>
</dbReference>
<evidence type="ECO:0000256" key="1">
    <source>
        <dbReference type="ARBA" id="ARBA00022729"/>
    </source>
</evidence>
<dbReference type="GO" id="GO:0016810">
    <property type="term" value="F:hydrolase activity, acting on carbon-nitrogen (but not peptide) bonds"/>
    <property type="evidence" value="ECO:0007669"/>
    <property type="project" value="InterPro"/>
</dbReference>
<dbReference type="InterPro" id="IPR051398">
    <property type="entry name" value="Polysacch_Deacetylase"/>
</dbReference>
<protein>
    <submittedName>
        <fullName evidence="3">Poly-beta-1,6-N-acetyl-D-glucosamine N-deacetylase</fullName>
        <ecNumber evidence="3">3.5.1.-</ecNumber>
    </submittedName>
</protein>
<dbReference type="PROSITE" id="PS51677">
    <property type="entry name" value="NODB"/>
    <property type="match status" value="1"/>
</dbReference>
<dbReference type="CDD" id="cd10918">
    <property type="entry name" value="CE4_NodB_like_5s_6s"/>
    <property type="match status" value="1"/>
</dbReference>
<reference evidence="3" key="1">
    <citation type="submission" date="2016-10" db="EMBL/GenBank/DDBJ databases">
        <title>Sequence of Gallionella enrichment culture.</title>
        <authorList>
            <person name="Poehlein A."/>
            <person name="Muehling M."/>
            <person name="Daniel R."/>
        </authorList>
    </citation>
    <scope>NUCLEOTIDE SEQUENCE</scope>
</reference>
<evidence type="ECO:0000259" key="2">
    <source>
        <dbReference type="PROSITE" id="PS51677"/>
    </source>
</evidence>
<dbReference type="PANTHER" id="PTHR34216:SF7">
    <property type="entry name" value="POLY-BETA-1,6-N-ACETYL-D-GLUCOSAMINE N-DEACETYLASE"/>
    <property type="match status" value="1"/>
</dbReference>